<comment type="caution">
    <text evidence="2">The sequence shown here is derived from an EMBL/GenBank/DDBJ whole genome shotgun (WGS) entry which is preliminary data.</text>
</comment>
<evidence type="ECO:0000313" key="2">
    <source>
        <dbReference type="EMBL" id="CAD7001787.1"/>
    </source>
</evidence>
<evidence type="ECO:0000313" key="3">
    <source>
        <dbReference type="Proteomes" id="UP000606786"/>
    </source>
</evidence>
<protein>
    <submittedName>
        <fullName evidence="2">(Mediterranean fruit fly) hypothetical protein</fullName>
    </submittedName>
</protein>
<reference evidence="2" key="1">
    <citation type="submission" date="2020-11" db="EMBL/GenBank/DDBJ databases">
        <authorList>
            <person name="Whitehead M."/>
        </authorList>
    </citation>
    <scope>NUCLEOTIDE SEQUENCE</scope>
    <source>
        <strain evidence="2">EGII</strain>
    </source>
</reference>
<dbReference type="EMBL" id="CAJHJT010000023">
    <property type="protein sequence ID" value="CAD7001787.1"/>
    <property type="molecule type" value="Genomic_DNA"/>
</dbReference>
<sequence>MSPKELWSSKSLSLKYFKIFGCKAMVHVAKEKRTIDAKLSIFHLWLPEPTSVANTGTECVDELLTADGTDATPGNSHSHADESKCEDEMRGQQ</sequence>
<dbReference type="AlphaFoldDB" id="A0A811UVN8"/>
<feature type="compositionally biased region" description="Basic and acidic residues" evidence="1">
    <location>
        <begin position="78"/>
        <end position="93"/>
    </location>
</feature>
<dbReference type="Proteomes" id="UP000606786">
    <property type="component" value="Unassembled WGS sequence"/>
</dbReference>
<feature type="region of interest" description="Disordered" evidence="1">
    <location>
        <begin position="66"/>
        <end position="93"/>
    </location>
</feature>
<accession>A0A811UVN8</accession>
<gene>
    <name evidence="2" type="ORF">CCAP1982_LOCUS10278</name>
</gene>
<organism evidence="2 3">
    <name type="scientific">Ceratitis capitata</name>
    <name type="common">Mediterranean fruit fly</name>
    <name type="synonym">Tephritis capitata</name>
    <dbReference type="NCBI Taxonomy" id="7213"/>
    <lineage>
        <taxon>Eukaryota</taxon>
        <taxon>Metazoa</taxon>
        <taxon>Ecdysozoa</taxon>
        <taxon>Arthropoda</taxon>
        <taxon>Hexapoda</taxon>
        <taxon>Insecta</taxon>
        <taxon>Pterygota</taxon>
        <taxon>Neoptera</taxon>
        <taxon>Endopterygota</taxon>
        <taxon>Diptera</taxon>
        <taxon>Brachycera</taxon>
        <taxon>Muscomorpha</taxon>
        <taxon>Tephritoidea</taxon>
        <taxon>Tephritidae</taxon>
        <taxon>Ceratitis</taxon>
        <taxon>Ceratitis</taxon>
    </lineage>
</organism>
<proteinExistence type="predicted"/>
<evidence type="ECO:0000256" key="1">
    <source>
        <dbReference type="SAM" id="MobiDB-lite"/>
    </source>
</evidence>
<keyword evidence="3" id="KW-1185">Reference proteome</keyword>
<name>A0A811UVN8_CERCA</name>